<dbReference type="SUPFAM" id="SSF54534">
    <property type="entry name" value="FKBP-like"/>
    <property type="match status" value="1"/>
</dbReference>
<dbReference type="InterPro" id="IPR052029">
    <property type="entry name" value="PpiD_chaperone"/>
</dbReference>
<keyword evidence="11" id="KW-0697">Rotamase</keyword>
<dbReference type="InterPro" id="IPR027304">
    <property type="entry name" value="Trigger_fact/SurA_dom_sf"/>
</dbReference>
<proteinExistence type="inferred from homology"/>
<dbReference type="PROSITE" id="PS50198">
    <property type="entry name" value="PPIC_PPIASE_2"/>
    <property type="match status" value="1"/>
</dbReference>
<evidence type="ECO:0000256" key="2">
    <source>
        <dbReference type="ARBA" id="ARBA00022475"/>
    </source>
</evidence>
<name>A0ABT8R1Z9_9BACT</name>
<feature type="domain" description="PpiC" evidence="13">
    <location>
        <begin position="344"/>
        <end position="445"/>
    </location>
</feature>
<evidence type="ECO:0000256" key="8">
    <source>
        <dbReference type="ARBA" id="ARBA00038408"/>
    </source>
</evidence>
<comment type="similarity">
    <text evidence="8">Belongs to the PpiD chaperone family.</text>
</comment>
<keyword evidence="6 12" id="KW-0472">Membrane</keyword>
<evidence type="ECO:0000256" key="4">
    <source>
        <dbReference type="ARBA" id="ARBA00022692"/>
    </source>
</evidence>
<comment type="caution">
    <text evidence="14">The sequence shown here is derived from an EMBL/GenBank/DDBJ whole genome shotgun (WGS) entry which is preliminary data.</text>
</comment>
<keyword evidence="15" id="KW-1185">Reference proteome</keyword>
<organism evidence="14 15">
    <name type="scientific">Rhodocytophaga aerolata</name>
    <dbReference type="NCBI Taxonomy" id="455078"/>
    <lineage>
        <taxon>Bacteria</taxon>
        <taxon>Pseudomonadati</taxon>
        <taxon>Bacteroidota</taxon>
        <taxon>Cytophagia</taxon>
        <taxon>Cytophagales</taxon>
        <taxon>Rhodocytophagaceae</taxon>
        <taxon>Rhodocytophaga</taxon>
    </lineage>
</organism>
<dbReference type="Proteomes" id="UP001168528">
    <property type="component" value="Unassembled WGS sequence"/>
</dbReference>
<dbReference type="InterPro" id="IPR000297">
    <property type="entry name" value="PPIase_PpiC"/>
</dbReference>
<evidence type="ECO:0000256" key="6">
    <source>
        <dbReference type="ARBA" id="ARBA00023136"/>
    </source>
</evidence>
<dbReference type="Gene3D" id="3.10.50.40">
    <property type="match status" value="2"/>
</dbReference>
<evidence type="ECO:0000256" key="5">
    <source>
        <dbReference type="ARBA" id="ARBA00022989"/>
    </source>
</evidence>
<keyword evidence="11" id="KW-0413">Isomerase</keyword>
<evidence type="ECO:0000313" key="14">
    <source>
        <dbReference type="EMBL" id="MDO1446115.1"/>
    </source>
</evidence>
<keyword evidence="7" id="KW-0143">Chaperone</keyword>
<evidence type="ECO:0000256" key="12">
    <source>
        <dbReference type="SAM" id="Phobius"/>
    </source>
</evidence>
<evidence type="ECO:0000256" key="1">
    <source>
        <dbReference type="ARBA" id="ARBA00004382"/>
    </source>
</evidence>
<evidence type="ECO:0000256" key="9">
    <source>
        <dbReference type="ARBA" id="ARBA00040743"/>
    </source>
</evidence>
<dbReference type="RefSeq" id="WP_302036916.1">
    <property type="nucleotide sequence ID" value="NZ_JAUKPO010000003.1"/>
</dbReference>
<evidence type="ECO:0000256" key="10">
    <source>
        <dbReference type="ARBA" id="ARBA00042775"/>
    </source>
</evidence>
<keyword evidence="5 12" id="KW-1133">Transmembrane helix</keyword>
<dbReference type="PANTHER" id="PTHR47529:SF1">
    <property type="entry name" value="PERIPLASMIC CHAPERONE PPID"/>
    <property type="match status" value="1"/>
</dbReference>
<keyword evidence="3" id="KW-0997">Cell inner membrane</keyword>
<comment type="subcellular location">
    <subcellularLocation>
        <location evidence="1">Cell inner membrane</location>
        <topology evidence="1">Single-pass type II membrane protein</topology>
        <orientation evidence="1">Periplasmic side</orientation>
    </subcellularLocation>
</comment>
<keyword evidence="2" id="KW-1003">Cell membrane</keyword>
<evidence type="ECO:0000313" key="15">
    <source>
        <dbReference type="Proteomes" id="UP001168528"/>
    </source>
</evidence>
<dbReference type="InterPro" id="IPR046357">
    <property type="entry name" value="PPIase_dom_sf"/>
</dbReference>
<dbReference type="PANTHER" id="PTHR47529">
    <property type="entry name" value="PEPTIDYL-PROLYL CIS-TRANS ISOMERASE D"/>
    <property type="match status" value="1"/>
</dbReference>
<reference evidence="14" key="1">
    <citation type="submission" date="2023-07" db="EMBL/GenBank/DDBJ databases">
        <title>The genome sequence of Rhodocytophaga aerolata KACC 12507.</title>
        <authorList>
            <person name="Zhang X."/>
        </authorList>
    </citation>
    <scope>NUCLEOTIDE SEQUENCE</scope>
    <source>
        <strain evidence="14">KACC 12507</strain>
    </source>
</reference>
<dbReference type="SUPFAM" id="SSF109998">
    <property type="entry name" value="Triger factor/SurA peptide-binding domain-like"/>
    <property type="match status" value="1"/>
</dbReference>
<protein>
    <recommendedName>
        <fullName evidence="9">Periplasmic chaperone PpiD</fullName>
    </recommendedName>
    <alternativeName>
        <fullName evidence="10">Periplasmic folding chaperone</fullName>
    </alternativeName>
</protein>
<feature type="transmembrane region" description="Helical" evidence="12">
    <location>
        <begin position="12"/>
        <end position="33"/>
    </location>
</feature>
<evidence type="ECO:0000256" key="3">
    <source>
        <dbReference type="ARBA" id="ARBA00022519"/>
    </source>
</evidence>
<evidence type="ECO:0000259" key="13">
    <source>
        <dbReference type="PROSITE" id="PS50198"/>
    </source>
</evidence>
<keyword evidence="4 12" id="KW-0812">Transmembrane</keyword>
<gene>
    <name evidence="14" type="ORF">Q0590_07625</name>
</gene>
<accession>A0ABT8R1Z9</accession>
<dbReference type="EMBL" id="JAUKPO010000003">
    <property type="protein sequence ID" value="MDO1446115.1"/>
    <property type="molecule type" value="Genomic_DNA"/>
</dbReference>
<sequence>MALIGKIKEKSGWAIGFIAIALGLFVVGGDILGPNSVILGNDSQNVGVIAGEKISAQEYGQELEVLKNNYAAQLGRQPSEEELPGLREQAWNRFIEKIAYQKQYEKLGLAVTADELTDMVQGDNIHPAIQQSFVNPSTNQFDKNLVIRYLKSFDTLPVNAQAAWINFESQLGPERLKAKYENMLRLSTYVTKAEARREYEDQTTQADVRFLYVPFFSIPDSSIKITDEQLQQYLDKNKSKYKGENTRTIQYVTFPILPSSQDSSELYQEIKDLAKGLAAAQDDSTFARANTDVPANAGYITMDQVPQELQGEIATFIKGGMYGPYREGDTYSIYKLTDIKDDSVASVRASHILFRSDSTAASQSEALKKAQEVLAQIKAGASFEEMARIHGADGTAQQGGDLGWYTQGGGFVKPFEDALFNFNGTGLLPNPVKTEFGYHLIKVTQPKTRRKYKLATIKKQIAPGEATREEAFRKADEFAGTTSTSQDFITKVSKDATLASFTAEKLRPGDNNVNALPNAREVVRWAFSEETEVGDVSQVFELDNQYVIATLTGKTDEGQVNVDNYRPELTSAVRNELKAQQIMQKLGTPTGDLQALASSYGGQAQVNTAQDVTMSSNTLQNVGFDPEAVGRIFGLKKGQRTQPFAGANGVLIIELTDLTPAPEVADYSQYKNQVTQTISSRSPYYINEAIKEKADIEDKRYRFY</sequence>
<dbReference type="Pfam" id="PF13616">
    <property type="entry name" value="Rotamase_3"/>
    <property type="match status" value="1"/>
</dbReference>
<dbReference type="Pfam" id="PF13623">
    <property type="entry name" value="SurA_N_2"/>
    <property type="match status" value="1"/>
</dbReference>
<evidence type="ECO:0000256" key="7">
    <source>
        <dbReference type="ARBA" id="ARBA00023186"/>
    </source>
</evidence>
<evidence type="ECO:0000256" key="11">
    <source>
        <dbReference type="PROSITE-ProRule" id="PRU00278"/>
    </source>
</evidence>